<accession>A0A850HBK9</accession>
<dbReference type="InterPro" id="IPR038727">
    <property type="entry name" value="NadR/Ttd14_AAA_dom"/>
</dbReference>
<evidence type="ECO:0000313" key="2">
    <source>
        <dbReference type="EMBL" id="NVD44459.1"/>
    </source>
</evidence>
<sequence>MASPAPLRAAVTGAPGAGKSTLLGELSCRGIATGPEVARTILQSPGGMELRASDPRGFAFAMLEAQLVSWHDARGNAEIVVFDRGFPDIAGFLRVEGLEVPDEIDRVCREYRYNGPIFHAPAWAEIYRQDAERIQSWGGAMASEDAIAAAWRSYGYRLIRLPLAPPADRAEFVTSQLT</sequence>
<dbReference type="EMBL" id="JABWGV010000002">
    <property type="protein sequence ID" value="NVD44459.1"/>
    <property type="molecule type" value="Genomic_DNA"/>
</dbReference>
<organism evidence="2 3">
    <name type="scientific">Qipengyuania atrilutea</name>
    <dbReference type="NCBI Taxonomy" id="2744473"/>
    <lineage>
        <taxon>Bacteria</taxon>
        <taxon>Pseudomonadati</taxon>
        <taxon>Pseudomonadota</taxon>
        <taxon>Alphaproteobacteria</taxon>
        <taxon>Sphingomonadales</taxon>
        <taxon>Erythrobacteraceae</taxon>
        <taxon>Qipengyuania</taxon>
    </lineage>
</organism>
<proteinExistence type="predicted"/>
<dbReference type="RefSeq" id="WP_176266793.1">
    <property type="nucleotide sequence ID" value="NZ_JABWGV010000002.1"/>
</dbReference>
<evidence type="ECO:0000259" key="1">
    <source>
        <dbReference type="Pfam" id="PF13521"/>
    </source>
</evidence>
<dbReference type="InterPro" id="IPR027417">
    <property type="entry name" value="P-loop_NTPase"/>
</dbReference>
<gene>
    <name evidence="2" type="ORF">HUV48_05440</name>
</gene>
<dbReference type="Proteomes" id="UP000561438">
    <property type="component" value="Unassembled WGS sequence"/>
</dbReference>
<dbReference type="AlphaFoldDB" id="A0A850HBK9"/>
<comment type="caution">
    <text evidence="2">The sequence shown here is derived from an EMBL/GenBank/DDBJ whole genome shotgun (WGS) entry which is preliminary data.</text>
</comment>
<name>A0A850HBK9_9SPHN</name>
<dbReference type="Gene3D" id="3.40.50.300">
    <property type="entry name" value="P-loop containing nucleotide triphosphate hydrolases"/>
    <property type="match status" value="1"/>
</dbReference>
<reference evidence="2 3" key="1">
    <citation type="submission" date="2020-06" db="EMBL/GenBank/DDBJ databases">
        <title>Altererythrobacter sp. HHU K3-1.</title>
        <authorList>
            <person name="Zhang D."/>
            <person name="Xue H."/>
        </authorList>
    </citation>
    <scope>NUCLEOTIDE SEQUENCE [LARGE SCALE GENOMIC DNA]</scope>
    <source>
        <strain evidence="2 3">HHU K3-1</strain>
    </source>
</reference>
<feature type="domain" description="NadR/Ttd14 AAA" evidence="1">
    <location>
        <begin position="10"/>
        <end position="166"/>
    </location>
</feature>
<dbReference type="SUPFAM" id="SSF52540">
    <property type="entry name" value="P-loop containing nucleoside triphosphate hydrolases"/>
    <property type="match status" value="1"/>
</dbReference>
<protein>
    <submittedName>
        <fullName evidence="2">AAA family ATPase</fullName>
    </submittedName>
</protein>
<dbReference type="Pfam" id="PF13521">
    <property type="entry name" value="AAA_28"/>
    <property type="match status" value="1"/>
</dbReference>
<keyword evidence="3" id="KW-1185">Reference proteome</keyword>
<evidence type="ECO:0000313" key="3">
    <source>
        <dbReference type="Proteomes" id="UP000561438"/>
    </source>
</evidence>